<reference evidence="6" key="2">
    <citation type="submission" date="2015-01" db="EMBL/GenBank/DDBJ databases">
        <title>Evolutionary Origins and Diversification of the Mycorrhizal Mutualists.</title>
        <authorList>
            <consortium name="DOE Joint Genome Institute"/>
            <consortium name="Mycorrhizal Genomics Consortium"/>
            <person name="Kohler A."/>
            <person name="Kuo A."/>
            <person name="Nagy L.G."/>
            <person name="Floudas D."/>
            <person name="Copeland A."/>
            <person name="Barry K.W."/>
            <person name="Cichocki N."/>
            <person name="Veneault-Fourrey C."/>
            <person name="LaButti K."/>
            <person name="Lindquist E.A."/>
            <person name="Lipzen A."/>
            <person name="Lundell T."/>
            <person name="Morin E."/>
            <person name="Murat C."/>
            <person name="Riley R."/>
            <person name="Ohm R."/>
            <person name="Sun H."/>
            <person name="Tunlid A."/>
            <person name="Henrissat B."/>
            <person name="Grigoriev I.V."/>
            <person name="Hibbett D.S."/>
            <person name="Martin F."/>
        </authorList>
    </citation>
    <scope>NUCLEOTIDE SEQUENCE [LARGE SCALE GENOMIC DNA]</scope>
    <source>
        <strain evidence="6">LaAM-08-1</strain>
    </source>
</reference>
<feature type="compositionally biased region" description="Basic residues" evidence="2">
    <location>
        <begin position="527"/>
        <end position="546"/>
    </location>
</feature>
<dbReference type="HOGENOM" id="CLU_005249_4_1_1"/>
<feature type="domain" description="DUF7605" evidence="4">
    <location>
        <begin position="891"/>
        <end position="1052"/>
    </location>
</feature>
<feature type="region of interest" description="Disordered" evidence="2">
    <location>
        <begin position="509"/>
        <end position="612"/>
    </location>
</feature>
<accession>A0A0C9X3P7</accession>
<dbReference type="PANTHER" id="PTHR36681">
    <property type="entry name" value="NUCLEAR GTPASE, GERMINAL CENTER-ASSOCIATED, TANDEM DUPLICATE 3"/>
    <property type="match status" value="1"/>
</dbReference>
<name>A0A0C9X3P7_9AGAR</name>
<dbReference type="OrthoDB" id="3598281at2759"/>
<feature type="domain" description="Dynamin N-terminal" evidence="3">
    <location>
        <begin position="147"/>
        <end position="408"/>
    </location>
</feature>
<evidence type="ECO:0000313" key="6">
    <source>
        <dbReference type="Proteomes" id="UP000054477"/>
    </source>
</evidence>
<dbReference type="InterPro" id="IPR056024">
    <property type="entry name" value="DUF7605"/>
</dbReference>
<protein>
    <recommendedName>
        <fullName evidence="7">Nuclear GTPase SLIP-GC</fullName>
    </recommendedName>
</protein>
<dbReference type="Pfam" id="PF00350">
    <property type="entry name" value="Dynamin_N"/>
    <property type="match status" value="1"/>
</dbReference>
<evidence type="ECO:0000259" key="3">
    <source>
        <dbReference type="Pfam" id="PF00350"/>
    </source>
</evidence>
<dbReference type="InterPro" id="IPR045063">
    <property type="entry name" value="Dynamin_N"/>
</dbReference>
<feature type="compositionally biased region" description="Basic and acidic residues" evidence="2">
    <location>
        <begin position="602"/>
        <end position="612"/>
    </location>
</feature>
<reference evidence="5 6" key="1">
    <citation type="submission" date="2014-04" db="EMBL/GenBank/DDBJ databases">
        <authorList>
            <consortium name="DOE Joint Genome Institute"/>
            <person name="Kuo A."/>
            <person name="Kohler A."/>
            <person name="Nagy L.G."/>
            <person name="Floudas D."/>
            <person name="Copeland A."/>
            <person name="Barry K.W."/>
            <person name="Cichocki N."/>
            <person name="Veneault-Fourrey C."/>
            <person name="LaButti K."/>
            <person name="Lindquist E.A."/>
            <person name="Lipzen A."/>
            <person name="Lundell T."/>
            <person name="Morin E."/>
            <person name="Murat C."/>
            <person name="Sun H."/>
            <person name="Tunlid A."/>
            <person name="Henrissat B."/>
            <person name="Grigoriev I.V."/>
            <person name="Hibbett D.S."/>
            <person name="Martin F."/>
            <person name="Nordberg H.P."/>
            <person name="Cantor M.N."/>
            <person name="Hua S.X."/>
        </authorList>
    </citation>
    <scope>NUCLEOTIDE SEQUENCE [LARGE SCALE GENOMIC DNA]</scope>
    <source>
        <strain evidence="5 6">LaAM-08-1</strain>
    </source>
</reference>
<keyword evidence="1" id="KW-0175">Coiled coil</keyword>
<evidence type="ECO:0000259" key="4">
    <source>
        <dbReference type="Pfam" id="PF24564"/>
    </source>
</evidence>
<evidence type="ECO:0000313" key="5">
    <source>
        <dbReference type="EMBL" id="KIK06770.1"/>
    </source>
</evidence>
<dbReference type="AlphaFoldDB" id="A0A0C9X3P7"/>
<gene>
    <name evidence="5" type="ORF">K443DRAFT_674056</name>
</gene>
<evidence type="ECO:0000256" key="2">
    <source>
        <dbReference type="SAM" id="MobiDB-lite"/>
    </source>
</evidence>
<evidence type="ECO:0000256" key="1">
    <source>
        <dbReference type="SAM" id="Coils"/>
    </source>
</evidence>
<dbReference type="Proteomes" id="UP000054477">
    <property type="component" value="Unassembled WGS sequence"/>
</dbReference>
<organism evidence="5 6">
    <name type="scientific">Laccaria amethystina LaAM-08-1</name>
    <dbReference type="NCBI Taxonomy" id="1095629"/>
    <lineage>
        <taxon>Eukaryota</taxon>
        <taxon>Fungi</taxon>
        <taxon>Dikarya</taxon>
        <taxon>Basidiomycota</taxon>
        <taxon>Agaricomycotina</taxon>
        <taxon>Agaricomycetes</taxon>
        <taxon>Agaricomycetidae</taxon>
        <taxon>Agaricales</taxon>
        <taxon>Agaricineae</taxon>
        <taxon>Hydnangiaceae</taxon>
        <taxon>Laccaria</taxon>
    </lineage>
</organism>
<dbReference type="EMBL" id="KN838551">
    <property type="protein sequence ID" value="KIK06770.1"/>
    <property type="molecule type" value="Genomic_DNA"/>
</dbReference>
<feature type="region of interest" description="Disordered" evidence="2">
    <location>
        <begin position="296"/>
        <end position="340"/>
    </location>
</feature>
<dbReference type="STRING" id="1095629.A0A0C9X3P7"/>
<dbReference type="InterPro" id="IPR027417">
    <property type="entry name" value="P-loop_NTPase"/>
</dbReference>
<feature type="coiled-coil region" evidence="1">
    <location>
        <begin position="453"/>
        <end position="487"/>
    </location>
</feature>
<feature type="compositionally biased region" description="Acidic residues" evidence="2">
    <location>
        <begin position="549"/>
        <end position="601"/>
    </location>
</feature>
<dbReference type="PANTHER" id="PTHR36681:SF3">
    <property type="entry name" value="NUCLEAR GTPASE, GERMINAL CENTER-ASSOCIATED, TANDEM DUPLICATE 3"/>
    <property type="match status" value="1"/>
</dbReference>
<feature type="compositionally biased region" description="Basic and acidic residues" evidence="2">
    <location>
        <begin position="308"/>
        <end position="321"/>
    </location>
</feature>
<proteinExistence type="predicted"/>
<dbReference type="SUPFAM" id="SSF52540">
    <property type="entry name" value="P-loop containing nucleoside triphosphate hydrolases"/>
    <property type="match status" value="1"/>
</dbReference>
<dbReference type="Gene3D" id="3.40.50.300">
    <property type="entry name" value="P-loop containing nucleotide triphosphate hydrolases"/>
    <property type="match status" value="1"/>
</dbReference>
<dbReference type="Pfam" id="PF24564">
    <property type="entry name" value="DUF7605"/>
    <property type="match status" value="1"/>
</dbReference>
<sequence length="1151" mass="126874">MSNSLPVLVKPEPRDVALSQVSSPLSNNVPLFPFKTEAGDAARAFLGLAAHAANSNERDSHLPKHEDVNMQDAYIQDEEPAPTLFKVFESASDIAYAPEEALKAGLDMVSGIQEVLKKIHLSSKMRQEVWMREIETLRSQGAPRTLIAVCGATGAGKSSILNAVLDDNIVPTSGMRACTAVVTELAYHEKPTIEADVSFLSELEWRQEMTILLQDLVDEDGNIKRSTDLKSDAGIAWQKVHAVYPSITQEQLVKMSVDQVINQDPRISRILGETKKISARDSKTFAKEIGKYIDSKDQKRREKKSKKDKPAEKSLMDKVREAAGSSRATKEKQPEPDPPALWPLIRQVNVRCRAAALSTGAVLVDLPGVADANAARNNIAKDYMKKCNCIWILAPITRAVDDKTARDLLGDAFKMQLMSAYDDHAITFIASKCDDISCSEVIRALRLEDDPELEAIEERLDVINDEKAEWEKKKKAAEKLAKGIDTELEGLRKHHREYNAHLEALQNGDTFAPTLTGKGASGNGSSGKKRKNYRKGKTGSPKRRRSGLSDDDDDDDDFLVSDDDSSTAESIDSDDESDSDHDEDLGSDTEDVGVDEDQETEDSLKEKIKESKDAIKDAREHLSSARKQKKDASDHLSILSKNLAKVQREKNAFCSLKRSEFSRDVLKEDFRIGLKDLDDAAAEERDPENFNPNAILRDYDAIDLPVFTCSSRDYVRLKGQVQGDGEASCFTNVNDTGVPDLQRWCHQLTVSSRERAARNFLSHLNAFAKSIQTYVEGTGDVTASDREALREKWESTPLAQHGIAQAMAWDGAGDAFDAILGGLGGGLGAGLFTMNQPAPLKADRQSNRVGIAPRLCTEFAKTVDNCVQELQQNFKSGLEEKCRVGAANAAEAAVPTTDDFAASMHWATYRATLRRHGSWRRDLNIELVNPFTRNIAHSWSTVFESNLFAPFETATLDSINSLLKDVEDSAAPGLKDRTNKQAEVCLEEARVALKNAVELVKQTLATEQKEVSRCIAPHVQAQLIEGYDTAMQERGTGSVARQKAYFRRYIDECKDNIFDDGADVLLGRLTKAADAIGETLDDALGKLAEKIEVSLAVLWEGVGDDPAQAKCRRRVVEIVSSVQEQVKLWNLASKLKNDGVDANGDIVMPPS</sequence>
<keyword evidence="6" id="KW-1185">Reference proteome</keyword>
<evidence type="ECO:0008006" key="7">
    <source>
        <dbReference type="Google" id="ProtNLM"/>
    </source>
</evidence>